<feature type="transmembrane region" description="Helical" evidence="1">
    <location>
        <begin position="168"/>
        <end position="194"/>
    </location>
</feature>
<keyword evidence="1" id="KW-0812">Transmembrane</keyword>
<name>A0A852V3X4_9ACTN</name>
<feature type="transmembrane region" description="Helical" evidence="1">
    <location>
        <begin position="102"/>
        <end position="123"/>
    </location>
</feature>
<feature type="transmembrane region" description="Helical" evidence="1">
    <location>
        <begin position="130"/>
        <end position="148"/>
    </location>
</feature>
<proteinExistence type="predicted"/>
<reference evidence="2 3" key="1">
    <citation type="submission" date="2020-07" db="EMBL/GenBank/DDBJ databases">
        <title>Sequencing the genomes of 1000 actinobacteria strains.</title>
        <authorList>
            <person name="Klenk H.-P."/>
        </authorList>
    </citation>
    <scope>NUCLEOTIDE SEQUENCE [LARGE SCALE GENOMIC DNA]</scope>
    <source>
        <strain evidence="2 3">DSM 45763</strain>
    </source>
</reference>
<sequence length="311" mass="32651">MTAALERPAATGAGGTSLERRYRRLLLCYPRRYRVEHGGEIIATLLDTAEPGRALPPLREARALVSGGLRARIVAAASDRPAWLDGLHLGVTALCAVQLATLVPYTASVPIWTGLSALALLLVIRGRVRLALPVVALVASKVFAITLGRPWLDPTLLPVDAPPVWHTGALYGGGGPVAPMAGYGLAVLGLLVLAAHRHRLGRRSWLWLPVVPLLAGADPAGLDFGRGGDALDVVRTGLELGLLLFAARAGHVARDPRWAVAAAVHLVPVCVVHAENLGVHSEPDIAHLAALLLATALAAAAPYRARRHPAL</sequence>
<dbReference type="EMBL" id="JACCCO010000002">
    <property type="protein sequence ID" value="NYF42756.1"/>
    <property type="molecule type" value="Genomic_DNA"/>
</dbReference>
<keyword evidence="3" id="KW-1185">Reference proteome</keyword>
<accession>A0A852V3X4</accession>
<dbReference type="AlphaFoldDB" id="A0A852V3X4"/>
<evidence type="ECO:0000313" key="2">
    <source>
        <dbReference type="EMBL" id="NYF42756.1"/>
    </source>
</evidence>
<gene>
    <name evidence="2" type="ORF">HDA43_004957</name>
</gene>
<keyword evidence="1" id="KW-0472">Membrane</keyword>
<dbReference type="Proteomes" id="UP000576393">
    <property type="component" value="Unassembled WGS sequence"/>
</dbReference>
<comment type="caution">
    <text evidence="2">The sequence shown here is derived from an EMBL/GenBank/DDBJ whole genome shotgun (WGS) entry which is preliminary data.</text>
</comment>
<dbReference type="RefSeq" id="WP_179825521.1">
    <property type="nucleotide sequence ID" value="NZ_JACCCO010000002.1"/>
</dbReference>
<keyword evidence="1" id="KW-1133">Transmembrane helix</keyword>
<evidence type="ECO:0000256" key="1">
    <source>
        <dbReference type="SAM" id="Phobius"/>
    </source>
</evidence>
<evidence type="ECO:0000313" key="3">
    <source>
        <dbReference type="Proteomes" id="UP000576393"/>
    </source>
</evidence>
<organism evidence="2 3">
    <name type="scientific">Streptosporangium sandarakinum</name>
    <dbReference type="NCBI Taxonomy" id="1260955"/>
    <lineage>
        <taxon>Bacteria</taxon>
        <taxon>Bacillati</taxon>
        <taxon>Actinomycetota</taxon>
        <taxon>Actinomycetes</taxon>
        <taxon>Streptosporangiales</taxon>
        <taxon>Streptosporangiaceae</taxon>
        <taxon>Streptosporangium</taxon>
    </lineage>
</organism>
<protein>
    <submittedName>
        <fullName evidence="2">Uncharacterized protein</fullName>
    </submittedName>
</protein>